<dbReference type="RefSeq" id="WP_209617384.1">
    <property type="nucleotide sequence ID" value="NZ_JAGJRS010000013.1"/>
</dbReference>
<name>A0ABS4DLB0_9GAMM</name>
<protein>
    <recommendedName>
        <fullName evidence="4">Lipoprotein</fullName>
    </recommendedName>
</protein>
<evidence type="ECO:0000256" key="1">
    <source>
        <dbReference type="SAM" id="SignalP"/>
    </source>
</evidence>
<keyword evidence="3" id="KW-1185">Reference proteome</keyword>
<feature type="signal peptide" evidence="1">
    <location>
        <begin position="1"/>
        <end position="24"/>
    </location>
</feature>
<keyword evidence="1" id="KW-0732">Signal</keyword>
<dbReference type="Proteomes" id="UP000823790">
    <property type="component" value="Unassembled WGS sequence"/>
</dbReference>
<evidence type="ECO:0000313" key="2">
    <source>
        <dbReference type="EMBL" id="MBP1473844.1"/>
    </source>
</evidence>
<evidence type="ECO:0000313" key="3">
    <source>
        <dbReference type="Proteomes" id="UP000823790"/>
    </source>
</evidence>
<dbReference type="PROSITE" id="PS51257">
    <property type="entry name" value="PROKAR_LIPOPROTEIN"/>
    <property type="match status" value="1"/>
</dbReference>
<feature type="chain" id="PRO_5045406322" description="Lipoprotein" evidence="1">
    <location>
        <begin position="25"/>
        <end position="129"/>
    </location>
</feature>
<organism evidence="2 3">
    <name type="scientific">Frateuria flava</name>
    <dbReference type="NCBI Taxonomy" id="2821489"/>
    <lineage>
        <taxon>Bacteria</taxon>
        <taxon>Pseudomonadati</taxon>
        <taxon>Pseudomonadota</taxon>
        <taxon>Gammaproteobacteria</taxon>
        <taxon>Lysobacterales</taxon>
        <taxon>Rhodanobacteraceae</taxon>
        <taxon>Frateuria</taxon>
    </lineage>
</organism>
<sequence length="129" mass="13662">MGRFALPSLGLLGLLLATGCSTWANEPGQLDDAALAAYAAKSFDKQAMMGQTVELGRNRGVPVVAWFPCSDVCPQYTVRIIHYRVPEGSDCAAAGGVEKTVAVPVAIAVLPRTFCVPKVLVESGAYYTR</sequence>
<dbReference type="EMBL" id="JAGJRS010000013">
    <property type="protein sequence ID" value="MBP1473844.1"/>
    <property type="molecule type" value="Genomic_DNA"/>
</dbReference>
<proteinExistence type="predicted"/>
<comment type="caution">
    <text evidence="2">The sequence shown here is derived from an EMBL/GenBank/DDBJ whole genome shotgun (WGS) entry which is preliminary data.</text>
</comment>
<evidence type="ECO:0008006" key="4">
    <source>
        <dbReference type="Google" id="ProtNLM"/>
    </source>
</evidence>
<gene>
    <name evidence="2" type="ORF">J7I44_06005</name>
</gene>
<accession>A0ABS4DLB0</accession>
<reference evidence="2 3" key="1">
    <citation type="submission" date="2021-04" db="EMBL/GenBank/DDBJ databases">
        <authorList>
            <person name="Huq M.A."/>
        </authorList>
    </citation>
    <scope>NUCLEOTIDE SEQUENCE [LARGE SCALE GENOMIC DNA]</scope>
    <source>
        <strain evidence="2 3">MAH-13</strain>
    </source>
</reference>